<feature type="binding site" evidence="6">
    <location>
        <position position="96"/>
    </location>
    <ligand>
        <name>substrate</name>
    </ligand>
</feature>
<comment type="catalytic activity">
    <reaction evidence="9">
        <text>(S)-malate + NAD(+) = oxaloacetate + NADH + H(+)</text>
        <dbReference type="Rhea" id="RHEA:21432"/>
        <dbReference type="ChEBI" id="CHEBI:15378"/>
        <dbReference type="ChEBI" id="CHEBI:15589"/>
        <dbReference type="ChEBI" id="CHEBI:16452"/>
        <dbReference type="ChEBI" id="CHEBI:57540"/>
        <dbReference type="ChEBI" id="CHEBI:57945"/>
        <dbReference type="EC" id="1.1.1.37"/>
    </reaction>
</comment>
<dbReference type="Proteomes" id="UP000037460">
    <property type="component" value="Unassembled WGS sequence"/>
</dbReference>
<dbReference type="Gene3D" id="3.40.50.720">
    <property type="entry name" value="NAD(P)-binding Rossmann-like Domain"/>
    <property type="match status" value="1"/>
</dbReference>
<dbReference type="PROSITE" id="PS00068">
    <property type="entry name" value="MDH"/>
    <property type="match status" value="1"/>
</dbReference>
<accession>A0A0M0J8W9</accession>
<evidence type="ECO:0000256" key="9">
    <source>
        <dbReference type="RuleBase" id="RU003405"/>
    </source>
</evidence>
<evidence type="ECO:0000256" key="4">
    <source>
        <dbReference type="ARBA" id="ARBA00023027"/>
    </source>
</evidence>
<proteinExistence type="inferred from homology"/>
<keyword evidence="3 8" id="KW-0560">Oxidoreductase</keyword>
<dbReference type="InterPro" id="IPR036291">
    <property type="entry name" value="NAD(P)-bd_dom_sf"/>
</dbReference>
<organism evidence="12 13">
    <name type="scientific">Chrysochromulina tobinii</name>
    <dbReference type="NCBI Taxonomy" id="1460289"/>
    <lineage>
        <taxon>Eukaryota</taxon>
        <taxon>Haptista</taxon>
        <taxon>Haptophyta</taxon>
        <taxon>Prymnesiophyceae</taxon>
        <taxon>Prymnesiales</taxon>
        <taxon>Chrysochromulinaceae</taxon>
        <taxon>Chrysochromulina</taxon>
    </lineage>
</organism>
<dbReference type="GO" id="GO:0030060">
    <property type="term" value="F:L-malate dehydrogenase (NAD+) activity"/>
    <property type="evidence" value="ECO:0007669"/>
    <property type="project" value="UniProtKB-EC"/>
</dbReference>
<comment type="similarity">
    <text evidence="1">Belongs to the LDH/MDH superfamily. MDH type 2 family.</text>
</comment>
<dbReference type="InterPro" id="IPR022383">
    <property type="entry name" value="Lactate/malate_DH_C"/>
</dbReference>
<evidence type="ECO:0000256" key="3">
    <source>
        <dbReference type="ARBA" id="ARBA00023002"/>
    </source>
</evidence>
<feature type="binding site" evidence="6">
    <location>
        <position position="102"/>
    </location>
    <ligand>
        <name>substrate</name>
    </ligand>
</feature>
<reference evidence="13" key="1">
    <citation type="journal article" date="2015" name="PLoS Genet.">
        <title>Genome Sequence and Transcriptome Analyses of Chrysochromulina tobin: Metabolic Tools for Enhanced Algal Fitness in the Prominent Order Prymnesiales (Haptophyceae).</title>
        <authorList>
            <person name="Hovde B.T."/>
            <person name="Deodato C.R."/>
            <person name="Hunsperger H.M."/>
            <person name="Ryken S.A."/>
            <person name="Yost W."/>
            <person name="Jha R.K."/>
            <person name="Patterson J."/>
            <person name="Monnat R.J. Jr."/>
            <person name="Barlow S.B."/>
            <person name="Starkenburg S.R."/>
            <person name="Cattolico R.A."/>
        </authorList>
    </citation>
    <scope>NUCLEOTIDE SEQUENCE</scope>
    <source>
        <strain evidence="13">CCMP291</strain>
    </source>
</reference>
<dbReference type="OrthoDB" id="4069699at2759"/>
<evidence type="ECO:0000256" key="5">
    <source>
        <dbReference type="PIRSR" id="PIRSR000102-1"/>
    </source>
</evidence>
<dbReference type="InterPro" id="IPR015955">
    <property type="entry name" value="Lactate_DH/Glyco_Ohase_4_C"/>
</dbReference>
<dbReference type="Pfam" id="PF00056">
    <property type="entry name" value="Ldh_1_N"/>
    <property type="match status" value="1"/>
</dbReference>
<dbReference type="InterPro" id="IPR001236">
    <property type="entry name" value="Lactate/malate_DH_N"/>
</dbReference>
<dbReference type="GO" id="GO:0006099">
    <property type="term" value="P:tricarboxylic acid cycle"/>
    <property type="evidence" value="ECO:0007669"/>
    <property type="project" value="UniProtKB-KW"/>
</dbReference>
<dbReference type="InterPro" id="IPR001557">
    <property type="entry name" value="L-lactate/malate_DH"/>
</dbReference>
<dbReference type="SUPFAM" id="SSF51735">
    <property type="entry name" value="NAD(P)-binding Rossmann-fold domains"/>
    <property type="match status" value="1"/>
</dbReference>
<dbReference type="InterPro" id="IPR001252">
    <property type="entry name" value="Malate_DH_AS"/>
</dbReference>
<sequence>MSVPGKAPIKVVLTGAAGQIAYSLLPKLLDGSVFGADQPVFLGLLDIQPSMTMLGGVIMELEDLAYPCYAGSVGTTDPAVAFKDADVCVFLGAFPRKEGMERKDVMGMNVKIFNEQGAAVAAHAKPTVKCLVVGNPANTNAAILLSAMGGKIPAKNVTALTRLDHNRATSQLAMKAGVAMTDVAGVFIWGNHSSTQYPDVRHATVKGTPALSVVDAAWLEGEFITKVQKRGAAIIEARKLSSAMSAAVAIADHLRDWIKGTNGRAVSMAIFQSEGAYGVDSDICYSFPVTCDQGEWTIVMGLPIDAFSKTRMDATHKELKEERALAEELIKPVAIN</sequence>
<keyword evidence="13" id="KW-1185">Reference proteome</keyword>
<comment type="caution">
    <text evidence="12">The sequence shown here is derived from an EMBL/GenBank/DDBJ whole genome shotgun (WGS) entry which is preliminary data.</text>
</comment>
<dbReference type="EMBL" id="JWZX01003238">
    <property type="protein sequence ID" value="KOO22925.1"/>
    <property type="molecule type" value="Genomic_DNA"/>
</dbReference>
<dbReference type="FunFam" id="3.40.50.720:FF:000010">
    <property type="entry name" value="Malate dehydrogenase"/>
    <property type="match status" value="1"/>
</dbReference>
<dbReference type="AlphaFoldDB" id="A0A0M0J8W9"/>
<gene>
    <name evidence="12" type="ORF">Ctob_002568</name>
</gene>
<dbReference type="PIRSF" id="PIRSF000102">
    <property type="entry name" value="Lac_mal_DH"/>
    <property type="match status" value="1"/>
</dbReference>
<keyword evidence="4 7" id="KW-0520">NAD</keyword>
<evidence type="ECO:0000313" key="12">
    <source>
        <dbReference type="EMBL" id="KOO22925.1"/>
    </source>
</evidence>
<dbReference type="PANTHER" id="PTHR23382">
    <property type="entry name" value="MALATE DEHYDROGENASE"/>
    <property type="match status" value="1"/>
</dbReference>
<name>A0A0M0J8W9_9EUKA</name>
<feature type="binding site" evidence="7">
    <location>
        <position position="109"/>
    </location>
    <ligand>
        <name>NAD(+)</name>
        <dbReference type="ChEBI" id="CHEBI:57540"/>
    </ligand>
</feature>
<feature type="binding site" evidence="7">
    <location>
        <begin position="133"/>
        <end position="135"/>
    </location>
    <ligand>
        <name>NAD(+)</name>
        <dbReference type="ChEBI" id="CHEBI:57540"/>
    </ligand>
</feature>
<feature type="binding site" evidence="7">
    <location>
        <position position="46"/>
    </location>
    <ligand>
        <name>NAD(+)</name>
        <dbReference type="ChEBI" id="CHEBI:57540"/>
    </ligand>
</feature>
<keyword evidence="9" id="KW-0816">Tricarboxylic acid cycle</keyword>
<evidence type="ECO:0000256" key="6">
    <source>
        <dbReference type="PIRSR" id="PIRSR000102-2"/>
    </source>
</evidence>
<feature type="domain" description="Lactate/malate dehydrogenase C-terminal" evidence="11">
    <location>
        <begin position="161"/>
        <end position="327"/>
    </location>
</feature>
<evidence type="ECO:0000259" key="10">
    <source>
        <dbReference type="Pfam" id="PF00056"/>
    </source>
</evidence>
<dbReference type="GO" id="GO:0006108">
    <property type="term" value="P:malate metabolic process"/>
    <property type="evidence" value="ECO:0007669"/>
    <property type="project" value="InterPro"/>
</dbReference>
<feature type="binding site" evidence="6">
    <location>
        <position position="167"/>
    </location>
    <ligand>
        <name>substrate</name>
    </ligand>
</feature>
<dbReference type="Gene3D" id="3.90.110.10">
    <property type="entry name" value="Lactate dehydrogenase/glycoside hydrolase, family 4, C-terminal"/>
    <property type="match status" value="1"/>
</dbReference>
<evidence type="ECO:0000256" key="7">
    <source>
        <dbReference type="PIRSR" id="PIRSR000102-3"/>
    </source>
</evidence>
<evidence type="ECO:0000256" key="1">
    <source>
        <dbReference type="ARBA" id="ARBA00009613"/>
    </source>
</evidence>
<dbReference type="NCBIfam" id="TIGR01759">
    <property type="entry name" value="MalateDH-SF1"/>
    <property type="match status" value="1"/>
</dbReference>
<dbReference type="Pfam" id="PF02866">
    <property type="entry name" value="Ldh_1_C"/>
    <property type="match status" value="1"/>
</dbReference>
<feature type="binding site" evidence="6">
    <location>
        <position position="135"/>
    </location>
    <ligand>
        <name>substrate</name>
    </ligand>
</feature>
<feature type="active site" description="Proton acceptor" evidence="5">
    <location>
        <position position="192"/>
    </location>
</feature>
<evidence type="ECO:0000313" key="13">
    <source>
        <dbReference type="Proteomes" id="UP000037460"/>
    </source>
</evidence>
<dbReference type="NCBIfam" id="NF003916">
    <property type="entry name" value="PRK05442.1"/>
    <property type="match status" value="1"/>
</dbReference>
<feature type="domain" description="Lactate/malate dehydrogenase N-terminal" evidence="10">
    <location>
        <begin position="9"/>
        <end position="155"/>
    </location>
</feature>
<dbReference type="SUPFAM" id="SSF56327">
    <property type="entry name" value="LDH C-terminal domain-like"/>
    <property type="match status" value="1"/>
</dbReference>
<evidence type="ECO:0000259" key="11">
    <source>
        <dbReference type="Pfam" id="PF02866"/>
    </source>
</evidence>
<evidence type="ECO:0000256" key="8">
    <source>
        <dbReference type="RuleBase" id="RU003369"/>
    </source>
</evidence>
<dbReference type="EC" id="1.1.1.37" evidence="2 9"/>
<evidence type="ECO:0000256" key="2">
    <source>
        <dbReference type="ARBA" id="ARBA00012995"/>
    </source>
</evidence>
<dbReference type="InterPro" id="IPR010945">
    <property type="entry name" value="Malate_DH_type2"/>
</dbReference>
<dbReference type="FunFam" id="3.90.110.10:FF:000002">
    <property type="entry name" value="Malate dehydrogenase"/>
    <property type="match status" value="1"/>
</dbReference>
<protein>
    <recommendedName>
        <fullName evidence="2 9">Malate dehydrogenase</fullName>
        <ecNumber evidence="2 9">1.1.1.37</ecNumber>
    </recommendedName>
</protein>